<sequence length="97" mass="11306">MSASLAPECNDVKERYDNCFLKWYSESDPHEYLRGSATTDDCEKLFKQYEQCLTKVLKDKGIDKMLNEAREDNKDNDAEHMHPVSCFPIFLDHPDLS</sequence>
<evidence type="ECO:0000313" key="3">
    <source>
        <dbReference type="EMBL" id="KAF2752013.1"/>
    </source>
</evidence>
<dbReference type="Proteomes" id="UP000799440">
    <property type="component" value="Unassembled WGS sequence"/>
</dbReference>
<proteinExistence type="inferred from homology"/>
<dbReference type="PANTHER" id="PTHR46403">
    <property type="entry name" value="TP53-REGULATED INHIBITOR OF APOPTOSIS 1"/>
    <property type="match status" value="1"/>
</dbReference>
<gene>
    <name evidence="3" type="ORF">M011DRAFT_393725</name>
</gene>
<name>A0A6A6VP98_9PLEO</name>
<dbReference type="EMBL" id="MU006561">
    <property type="protein sequence ID" value="KAF2752013.1"/>
    <property type="molecule type" value="Genomic_DNA"/>
</dbReference>
<dbReference type="Pfam" id="PF05254">
    <property type="entry name" value="UPF0203"/>
    <property type="match status" value="1"/>
</dbReference>
<dbReference type="PROSITE" id="PS51808">
    <property type="entry name" value="CHCH"/>
    <property type="match status" value="1"/>
</dbReference>
<evidence type="ECO:0000256" key="1">
    <source>
        <dbReference type="ARBA" id="ARBA00006196"/>
    </source>
</evidence>
<accession>A0A6A6VP98</accession>
<dbReference type="PANTHER" id="PTHR46403:SF1">
    <property type="entry name" value="TP53-REGULATED INHIBITOR OF APOPTOSIS 1"/>
    <property type="match status" value="1"/>
</dbReference>
<dbReference type="GO" id="GO:0005758">
    <property type="term" value="C:mitochondrial intermembrane space"/>
    <property type="evidence" value="ECO:0007669"/>
    <property type="project" value="TreeGrafter"/>
</dbReference>
<reference evidence="3" key="1">
    <citation type="journal article" date="2020" name="Stud. Mycol.">
        <title>101 Dothideomycetes genomes: a test case for predicting lifestyles and emergence of pathogens.</title>
        <authorList>
            <person name="Haridas S."/>
            <person name="Albert R."/>
            <person name="Binder M."/>
            <person name="Bloem J."/>
            <person name="Labutti K."/>
            <person name="Salamov A."/>
            <person name="Andreopoulos B."/>
            <person name="Baker S."/>
            <person name="Barry K."/>
            <person name="Bills G."/>
            <person name="Bluhm B."/>
            <person name="Cannon C."/>
            <person name="Castanera R."/>
            <person name="Culley D."/>
            <person name="Daum C."/>
            <person name="Ezra D."/>
            <person name="Gonzalez J."/>
            <person name="Henrissat B."/>
            <person name="Kuo A."/>
            <person name="Liang C."/>
            <person name="Lipzen A."/>
            <person name="Lutzoni F."/>
            <person name="Magnuson J."/>
            <person name="Mondo S."/>
            <person name="Nolan M."/>
            <person name="Ohm R."/>
            <person name="Pangilinan J."/>
            <person name="Park H.-J."/>
            <person name="Ramirez L."/>
            <person name="Alfaro M."/>
            <person name="Sun H."/>
            <person name="Tritt A."/>
            <person name="Yoshinaga Y."/>
            <person name="Zwiers L.-H."/>
            <person name="Turgeon B."/>
            <person name="Goodwin S."/>
            <person name="Spatafora J."/>
            <person name="Crous P."/>
            <person name="Grigoriev I."/>
        </authorList>
    </citation>
    <scope>NUCLEOTIDE SEQUENCE</scope>
    <source>
        <strain evidence="3">CBS 119925</strain>
    </source>
</reference>
<dbReference type="GO" id="GO:0005634">
    <property type="term" value="C:nucleus"/>
    <property type="evidence" value="ECO:0007669"/>
    <property type="project" value="TreeGrafter"/>
</dbReference>
<keyword evidence="4" id="KW-1185">Reference proteome</keyword>
<evidence type="ECO:0000313" key="4">
    <source>
        <dbReference type="Proteomes" id="UP000799440"/>
    </source>
</evidence>
<protein>
    <submittedName>
        <fullName evidence="3">UPF0203-domain-containing protein</fullName>
    </submittedName>
</protein>
<dbReference type="GO" id="GO:0045332">
    <property type="term" value="P:phospholipid translocation"/>
    <property type="evidence" value="ECO:0007669"/>
    <property type="project" value="TreeGrafter"/>
</dbReference>
<keyword evidence="2" id="KW-1015">Disulfide bond</keyword>
<dbReference type="GO" id="GO:1990050">
    <property type="term" value="F:phosphatidic acid transfer activity"/>
    <property type="evidence" value="ECO:0007669"/>
    <property type="project" value="TreeGrafter"/>
</dbReference>
<dbReference type="AlphaFoldDB" id="A0A6A6VP98"/>
<evidence type="ECO:0000256" key="2">
    <source>
        <dbReference type="ARBA" id="ARBA00023157"/>
    </source>
</evidence>
<comment type="similarity">
    <text evidence="1">Belongs to the TRIAP1/MDM35 family.</text>
</comment>
<dbReference type="OrthoDB" id="19091at2759"/>
<organism evidence="3 4">
    <name type="scientific">Sporormia fimetaria CBS 119925</name>
    <dbReference type="NCBI Taxonomy" id="1340428"/>
    <lineage>
        <taxon>Eukaryota</taxon>
        <taxon>Fungi</taxon>
        <taxon>Dikarya</taxon>
        <taxon>Ascomycota</taxon>
        <taxon>Pezizomycotina</taxon>
        <taxon>Dothideomycetes</taxon>
        <taxon>Pleosporomycetidae</taxon>
        <taxon>Pleosporales</taxon>
        <taxon>Sporormiaceae</taxon>
        <taxon>Sporormia</taxon>
    </lineage>
</organism>
<dbReference type="GO" id="GO:0005829">
    <property type="term" value="C:cytosol"/>
    <property type="evidence" value="ECO:0007669"/>
    <property type="project" value="TreeGrafter"/>
</dbReference>
<dbReference type="InterPro" id="IPR007918">
    <property type="entry name" value="MDM35_apoptosis"/>
</dbReference>